<comment type="pathway">
    <text evidence="2">Glycolipid biosynthesis; glycosylphosphatidylinositol-anchor biosynthesis.</text>
</comment>
<keyword evidence="9 12" id="KW-0472">Membrane</keyword>
<dbReference type="InterPro" id="IPR017850">
    <property type="entry name" value="Alkaline_phosphatase_core_sf"/>
</dbReference>
<organism evidence="14 15">
    <name type="scientific">Corchorus olitorius</name>
    <dbReference type="NCBI Taxonomy" id="93759"/>
    <lineage>
        <taxon>Eukaryota</taxon>
        <taxon>Viridiplantae</taxon>
        <taxon>Streptophyta</taxon>
        <taxon>Embryophyta</taxon>
        <taxon>Tracheophyta</taxon>
        <taxon>Spermatophyta</taxon>
        <taxon>Magnoliopsida</taxon>
        <taxon>eudicotyledons</taxon>
        <taxon>Gunneridae</taxon>
        <taxon>Pentapetalae</taxon>
        <taxon>rosids</taxon>
        <taxon>malvids</taxon>
        <taxon>Malvales</taxon>
        <taxon>Malvaceae</taxon>
        <taxon>Grewioideae</taxon>
        <taxon>Apeibeae</taxon>
        <taxon>Corchorus</taxon>
    </lineage>
</organism>
<evidence type="ECO:0000256" key="2">
    <source>
        <dbReference type="ARBA" id="ARBA00004687"/>
    </source>
</evidence>
<feature type="compositionally biased region" description="Basic residues" evidence="11">
    <location>
        <begin position="1182"/>
        <end position="1191"/>
    </location>
</feature>
<keyword evidence="15" id="KW-1185">Reference proteome</keyword>
<keyword evidence="7" id="KW-0256">Endoplasmic reticulum</keyword>
<dbReference type="GO" id="GO:0005789">
    <property type="term" value="C:endoplasmic reticulum membrane"/>
    <property type="evidence" value="ECO:0007669"/>
    <property type="project" value="UniProtKB-SubCell"/>
</dbReference>
<evidence type="ECO:0000256" key="6">
    <source>
        <dbReference type="ARBA" id="ARBA00022692"/>
    </source>
</evidence>
<gene>
    <name evidence="14" type="ORF">COLO4_27348</name>
</gene>
<dbReference type="Pfam" id="PF01663">
    <property type="entry name" value="Phosphodiest"/>
    <property type="match status" value="1"/>
</dbReference>
<dbReference type="FunFam" id="3.40.720.10:FF:000078">
    <property type="entry name" value="GPI ethanolamine phosphate transferase 2 isoform X4"/>
    <property type="match status" value="1"/>
</dbReference>
<sequence length="1243" mass="137962">MPPLTCTKFALIIITGVIIQIIGLSLFVFGFFPVKPALSGTSGSESFHLPVCDSVGNRSKVTQPPDQLRSLYQELSGIPPSFDRLILMVIDGLPAEFVLGKDGKPPRKQFLEAMPYTQSLLASGLAIGYHAKAAPPTVTMPRLKAMVSGAIGGFLDVAFNFNTQAMSDDNLLGQFFRIGWEMVMLGDETWLKLFPGVFKRHDGVSSFYVKDTVQVDQNVSRHLGDELSRDDWNLLILHYLGLDHVGHIGGRSSVLMAPKLKEMDEVVKLIHSSTINSQENGQGQTLLMIVSDHGMTENGNHGGSSYEETDSLALLIGLRNHVFDYASVVQQVDIAPTLALLFGVPIPKNNVGVLITEAFDSLKEDERLRALELNSWQLLRLLQAQLPGLPCRNFPCDAFSGHQSSGTSECNHSTENMLCCMYMEAAALHSSWKSKRDSEAASQKDYSSTAAAYYLFLKSASEWLSRRSTDKPVKLLAVGLVTMFISCIILSSLMFLMIKETYLGGKQQPSNVNNSMNRWSLDETFIIGVVLVLVASMGSSSMVEEEHYIWFFMISTFYLLLLRKTAESFAVGGQKSLSLQNGQGGKGYFRIFYIFLLLISGRILRGWHQGGVNWTSLPDISKWLELAGSQYVKSLQLVSAFLVITIGLFALFSIVSKGKLFQMVRLSFLTSALLVLLHIIRYQDYTFSSTNYGATLLAQIIYAILLAATVGTVVSLPWLIPFSTYKIRPTDNSALSLPSFLSFQEKFPFVELKDSLYVIGWAYIYSWCLLQLLLQQPINSTPILLLLVQILASLHYFAGDRAHRKEWIEIAALYYMGMAGHFALGNSNTLATIDVAGAFIGISSHSTLLSGILMFMITYASPMFTLLSLVMYISMKNMAHFMIREKAEAGDLLMMMLGFPCLVPLVINSILLTAYTVVLLLMRNHLFVWSVFSPKYLYVCATTLCTYIGVLIVAATGTYAHSVLLFRKRKQILRVAGSGPHTPENRGQTFQKRRANDGRQGAHFLNKGFYLNECNRNDLKQEESGKFEPKQQPLEHGNEKGTFWTVCPYCYYMYEYESKYEECCLLCQNCRRGFQGLAVAAPPESSLVKEEGSGAVCYSGYGFFPLGCSEDSFVGDKKEVGGANAGKMPAVVEISDDSEDDDDEKKESDVKNDVGKVTEEISNNGERRGAMKKVKSVARTTKKMMGRGIRGKKIENVPEFIEESEDGDGNGDSGSDGNVGCNEEDLEFFERADDIYVDLKDID</sequence>
<dbReference type="Proteomes" id="UP000187203">
    <property type="component" value="Unassembled WGS sequence"/>
</dbReference>
<evidence type="ECO:0000313" key="14">
    <source>
        <dbReference type="EMBL" id="OMO73006.1"/>
    </source>
</evidence>
<dbReference type="STRING" id="93759.A0A1R3HRJ2"/>
<evidence type="ECO:0000256" key="8">
    <source>
        <dbReference type="ARBA" id="ARBA00022989"/>
    </source>
</evidence>
<evidence type="ECO:0000259" key="13">
    <source>
        <dbReference type="Pfam" id="PF19316"/>
    </source>
</evidence>
<feature type="region of interest" description="Disordered" evidence="11">
    <location>
        <begin position="1182"/>
        <end position="1224"/>
    </location>
</feature>
<protein>
    <submittedName>
        <fullName evidence="14">Type I phosphodiesterase/nucleotide pyrophosphatase/phosphate transferase</fullName>
    </submittedName>
</protein>
<feature type="transmembrane region" description="Helical" evidence="12">
    <location>
        <begin position="700"/>
        <end position="720"/>
    </location>
</feature>
<feature type="transmembrane region" description="Helical" evidence="12">
    <location>
        <begin position="936"/>
        <end position="960"/>
    </location>
</feature>
<feature type="domain" description="GPI ethanolamine phosphate transferase 2 C-terminal" evidence="13">
    <location>
        <begin position="523"/>
        <end position="657"/>
    </location>
</feature>
<feature type="transmembrane region" description="Helical" evidence="12">
    <location>
        <begin position="819"/>
        <end position="842"/>
    </location>
</feature>
<feature type="transmembrane region" description="Helical" evidence="12">
    <location>
        <begin position="548"/>
        <end position="566"/>
    </location>
</feature>
<dbReference type="UniPathway" id="UPA00196"/>
<dbReference type="GO" id="GO:0006506">
    <property type="term" value="P:GPI anchor biosynthetic process"/>
    <property type="evidence" value="ECO:0007669"/>
    <property type="project" value="UniProtKB-UniPathway"/>
</dbReference>
<comment type="subcellular location">
    <subcellularLocation>
        <location evidence="1">Endoplasmic reticulum membrane</location>
        <topology evidence="1">Multi-pass membrane protein</topology>
    </subcellularLocation>
</comment>
<evidence type="ECO:0000256" key="9">
    <source>
        <dbReference type="ARBA" id="ARBA00023136"/>
    </source>
</evidence>
<keyword evidence="6 12" id="KW-0812">Transmembrane</keyword>
<evidence type="ECO:0000256" key="5">
    <source>
        <dbReference type="ARBA" id="ARBA00022679"/>
    </source>
</evidence>
<keyword evidence="10" id="KW-0325">Glycoprotein</keyword>
<dbReference type="Gene3D" id="3.40.720.10">
    <property type="entry name" value="Alkaline Phosphatase, subunit A"/>
    <property type="match status" value="1"/>
</dbReference>
<dbReference type="InterPro" id="IPR039527">
    <property type="entry name" value="PIGG/GPI7"/>
</dbReference>
<dbReference type="SUPFAM" id="SSF53649">
    <property type="entry name" value="Alkaline phosphatase-like"/>
    <property type="match status" value="1"/>
</dbReference>
<keyword evidence="4" id="KW-0337">GPI-anchor biosynthesis</keyword>
<comment type="caution">
    <text evidence="14">The sequence shown here is derived from an EMBL/GenBank/DDBJ whole genome shotgun (WGS) entry which is preliminary data.</text>
</comment>
<evidence type="ECO:0000256" key="11">
    <source>
        <dbReference type="SAM" id="MobiDB-lite"/>
    </source>
</evidence>
<feature type="transmembrane region" description="Helical" evidence="12">
    <location>
        <begin position="587"/>
        <end position="604"/>
    </location>
</feature>
<dbReference type="CDD" id="cd16024">
    <property type="entry name" value="GPI_EPT_2"/>
    <property type="match status" value="1"/>
</dbReference>
<evidence type="ECO:0000256" key="12">
    <source>
        <dbReference type="SAM" id="Phobius"/>
    </source>
</evidence>
<evidence type="ECO:0000256" key="4">
    <source>
        <dbReference type="ARBA" id="ARBA00022502"/>
    </source>
</evidence>
<feature type="compositionally biased region" description="Acidic residues" evidence="11">
    <location>
        <begin position="1134"/>
        <end position="1144"/>
    </location>
</feature>
<feature type="transmembrane region" description="Helical" evidence="12">
    <location>
        <begin position="9"/>
        <end position="32"/>
    </location>
</feature>
<feature type="transmembrane region" description="Helical" evidence="12">
    <location>
        <begin position="475"/>
        <end position="498"/>
    </location>
</feature>
<feature type="transmembrane region" description="Helical" evidence="12">
    <location>
        <begin position="756"/>
        <end position="774"/>
    </location>
</feature>
<dbReference type="InterPro" id="IPR002591">
    <property type="entry name" value="Phosphodiest/P_Trfase"/>
</dbReference>
<dbReference type="InterPro" id="IPR037674">
    <property type="entry name" value="PIG-G_N"/>
</dbReference>
<evidence type="ECO:0000256" key="10">
    <source>
        <dbReference type="ARBA" id="ARBA00023180"/>
    </source>
</evidence>
<reference evidence="15" key="1">
    <citation type="submission" date="2013-09" db="EMBL/GenBank/DDBJ databases">
        <title>Corchorus olitorius genome sequencing.</title>
        <authorList>
            <person name="Alam M."/>
            <person name="Haque M.S."/>
            <person name="Islam M.S."/>
            <person name="Emdad E.M."/>
            <person name="Islam M.M."/>
            <person name="Ahmed B."/>
            <person name="Halim A."/>
            <person name="Hossen Q.M.M."/>
            <person name="Hossain M.Z."/>
            <person name="Ahmed R."/>
            <person name="Khan M.M."/>
            <person name="Islam R."/>
            <person name="Rashid M.M."/>
            <person name="Khan S.A."/>
            <person name="Rahman M.S."/>
            <person name="Alam M."/>
            <person name="Yahiya A.S."/>
            <person name="Khan M.S."/>
            <person name="Azam M.S."/>
            <person name="Haque T."/>
            <person name="Lashkar M.Z.H."/>
            <person name="Akhand A.I."/>
            <person name="Morshed G."/>
            <person name="Roy S."/>
            <person name="Uddin K.S."/>
            <person name="Rabeya T."/>
            <person name="Hossain A.S."/>
            <person name="Chowdhury A."/>
            <person name="Snigdha A.R."/>
            <person name="Mortoza M.S."/>
            <person name="Matin S.A."/>
            <person name="Hoque S.M.E."/>
            <person name="Islam M.K."/>
            <person name="Roy D.K."/>
            <person name="Haider R."/>
            <person name="Moosa M.M."/>
            <person name="Elias S.M."/>
            <person name="Hasan A.M."/>
            <person name="Jahan S."/>
            <person name="Shafiuddin M."/>
            <person name="Mahmood N."/>
            <person name="Shommy N.S."/>
        </authorList>
    </citation>
    <scope>NUCLEOTIDE SEQUENCE [LARGE SCALE GENOMIC DNA]</scope>
    <source>
        <strain evidence="15">cv. O-4</strain>
    </source>
</reference>
<feature type="transmembrane region" description="Helical" evidence="12">
    <location>
        <begin position="780"/>
        <end position="798"/>
    </location>
</feature>
<name>A0A1R3HRJ2_9ROSI</name>
<feature type="region of interest" description="Disordered" evidence="11">
    <location>
        <begin position="1125"/>
        <end position="1152"/>
    </location>
</feature>
<evidence type="ECO:0000256" key="7">
    <source>
        <dbReference type="ARBA" id="ARBA00022824"/>
    </source>
</evidence>
<keyword evidence="5 14" id="KW-0808">Transferase</keyword>
<evidence type="ECO:0000256" key="1">
    <source>
        <dbReference type="ARBA" id="ARBA00004477"/>
    </source>
</evidence>
<feature type="transmembrane region" description="Helical" evidence="12">
    <location>
        <begin position="892"/>
        <end position="916"/>
    </location>
</feature>
<dbReference type="PANTHER" id="PTHR23072">
    <property type="entry name" value="PHOSPHATIDYLINOSITOL GLYCAN-RELATED"/>
    <property type="match status" value="1"/>
</dbReference>
<accession>A0A1R3HRJ2</accession>
<dbReference type="EMBL" id="AWUE01019531">
    <property type="protein sequence ID" value="OMO73006.1"/>
    <property type="molecule type" value="Genomic_DNA"/>
</dbReference>
<feature type="transmembrane region" description="Helical" evidence="12">
    <location>
        <begin position="848"/>
        <end position="872"/>
    </location>
</feature>
<comment type="similarity">
    <text evidence="3">Belongs to the PIGG/PIGN/PIGO family. PIGG subfamily.</text>
</comment>
<dbReference type="GO" id="GO:0051267">
    <property type="term" value="F:CP2 mannose-ethanolamine phosphotransferase activity"/>
    <property type="evidence" value="ECO:0007669"/>
    <property type="project" value="TreeGrafter"/>
</dbReference>
<dbReference type="InterPro" id="IPR045687">
    <property type="entry name" value="PIGG/GPI7_C"/>
</dbReference>
<dbReference type="AlphaFoldDB" id="A0A1R3HRJ2"/>
<feature type="transmembrane region" description="Helical" evidence="12">
    <location>
        <begin position="519"/>
        <end position="536"/>
    </location>
</feature>
<dbReference type="PANTHER" id="PTHR23072:SF0">
    <property type="entry name" value="GPI ETHANOLAMINE PHOSPHATE TRANSFERASE 2"/>
    <property type="match status" value="1"/>
</dbReference>
<dbReference type="Pfam" id="PF19316">
    <property type="entry name" value="PIGO_PIGG"/>
    <property type="match status" value="2"/>
</dbReference>
<feature type="transmembrane region" description="Helical" evidence="12">
    <location>
        <begin position="635"/>
        <end position="656"/>
    </location>
</feature>
<feature type="domain" description="GPI ethanolamine phosphate transferase 2 C-terminal" evidence="13">
    <location>
        <begin position="767"/>
        <end position="955"/>
    </location>
</feature>
<proteinExistence type="inferred from homology"/>
<evidence type="ECO:0000313" key="15">
    <source>
        <dbReference type="Proteomes" id="UP000187203"/>
    </source>
</evidence>
<dbReference type="OrthoDB" id="272139at2759"/>
<feature type="transmembrane region" description="Helical" evidence="12">
    <location>
        <begin position="663"/>
        <end position="680"/>
    </location>
</feature>
<keyword evidence="8 12" id="KW-1133">Transmembrane helix</keyword>
<feature type="compositionally biased region" description="Acidic residues" evidence="11">
    <location>
        <begin position="1200"/>
        <end position="1209"/>
    </location>
</feature>
<evidence type="ECO:0000256" key="3">
    <source>
        <dbReference type="ARBA" id="ARBA00005315"/>
    </source>
</evidence>